<protein>
    <submittedName>
        <fullName evidence="2">Uncharacterized protein</fullName>
    </submittedName>
</protein>
<evidence type="ECO:0000256" key="1">
    <source>
        <dbReference type="SAM" id="MobiDB-lite"/>
    </source>
</evidence>
<dbReference type="Proteomes" id="UP001217485">
    <property type="component" value="Unassembled WGS sequence"/>
</dbReference>
<organism evidence="2 3">
    <name type="scientific">Sorangium atrum</name>
    <dbReference type="NCBI Taxonomy" id="2995308"/>
    <lineage>
        <taxon>Bacteria</taxon>
        <taxon>Pseudomonadati</taxon>
        <taxon>Myxococcota</taxon>
        <taxon>Polyangia</taxon>
        <taxon>Polyangiales</taxon>
        <taxon>Polyangiaceae</taxon>
        <taxon>Sorangium</taxon>
    </lineage>
</organism>
<gene>
    <name evidence="2" type="ORF">POL72_04565</name>
</gene>
<sequence>MNDDDLLKALARVAREQDRASDPRWSARALGTLAAGERDALEAEAQRTPEDREAWEASRPLDGEARARIADRILAGLQASAGERGAETAGAAAATGAETTGAAAATGAGTVGAEAVGPPPPGQHTAAARGGEVLPLPRKPDRAPWRTAATALAAAAAAVLIVRLSLEGDKHHPRGLLDDPGALAMLPVPAYAMTLAGGEVSERSASSGADATARLGPGSRLEITLRPATRVDGPVALRAFLIQGETARPWDVHADLSEQGAARIEGDTEKLFSGVPEGEWEIAIAIGRPAALPDSAAGLADARPSEKKDKPFRILRFKVLLLPRAAPLPLPTARPAAPSKDP</sequence>
<feature type="compositionally biased region" description="Basic and acidic residues" evidence="1">
    <location>
        <begin position="36"/>
        <end position="60"/>
    </location>
</feature>
<reference evidence="2 3" key="1">
    <citation type="submission" date="2023-01" db="EMBL/GenBank/DDBJ databases">
        <title>Minimal conservation of predation-associated metabolite biosynthetic gene clusters underscores biosynthetic potential of Myxococcota including descriptions for ten novel species: Archangium lansinium sp. nov., Myxococcus landrumus sp. nov., Nannocystis bai.</title>
        <authorList>
            <person name="Ahearne A."/>
            <person name="Stevens C."/>
            <person name="Dowd S."/>
        </authorList>
    </citation>
    <scope>NUCLEOTIDE SEQUENCE [LARGE SCALE GENOMIC DNA]</scope>
    <source>
        <strain evidence="2 3">WIWO2</strain>
    </source>
</reference>
<evidence type="ECO:0000313" key="2">
    <source>
        <dbReference type="EMBL" id="MDC0677001.1"/>
    </source>
</evidence>
<name>A0ABT5BVL5_9BACT</name>
<comment type="caution">
    <text evidence="2">The sequence shown here is derived from an EMBL/GenBank/DDBJ whole genome shotgun (WGS) entry which is preliminary data.</text>
</comment>
<dbReference type="EMBL" id="JAQNDK010000001">
    <property type="protein sequence ID" value="MDC0677001.1"/>
    <property type="molecule type" value="Genomic_DNA"/>
</dbReference>
<proteinExistence type="predicted"/>
<keyword evidence="3" id="KW-1185">Reference proteome</keyword>
<dbReference type="RefSeq" id="WP_272093773.1">
    <property type="nucleotide sequence ID" value="NZ_JAQNDK010000001.1"/>
</dbReference>
<accession>A0ABT5BVL5</accession>
<feature type="region of interest" description="Disordered" evidence="1">
    <location>
        <begin position="34"/>
        <end position="60"/>
    </location>
</feature>
<evidence type="ECO:0000313" key="3">
    <source>
        <dbReference type="Proteomes" id="UP001217485"/>
    </source>
</evidence>